<evidence type="ECO:0000256" key="6">
    <source>
        <dbReference type="ARBA" id="ARBA00022723"/>
    </source>
</evidence>
<evidence type="ECO:0000256" key="10">
    <source>
        <dbReference type="ARBA" id="ARBA00023302"/>
    </source>
</evidence>
<keyword evidence="9" id="KW-0041">Annexin</keyword>
<keyword evidence="7" id="KW-0677">Repeat</keyword>
<dbReference type="GO" id="GO:0005737">
    <property type="term" value="C:cytoplasm"/>
    <property type="evidence" value="ECO:0007669"/>
    <property type="project" value="TreeGrafter"/>
</dbReference>
<dbReference type="InterPro" id="IPR037104">
    <property type="entry name" value="Annexin_sf"/>
</dbReference>
<organism evidence="14 15">
    <name type="scientific">Schistosoma japonicum</name>
    <name type="common">Blood fluke</name>
    <dbReference type="NCBI Taxonomy" id="6182"/>
    <lineage>
        <taxon>Eukaryota</taxon>
        <taxon>Metazoa</taxon>
        <taxon>Spiralia</taxon>
        <taxon>Lophotrochozoa</taxon>
        <taxon>Platyhelminthes</taxon>
        <taxon>Trematoda</taxon>
        <taxon>Digenea</taxon>
        <taxon>Strigeidida</taxon>
        <taxon>Schistosomatoidea</taxon>
        <taxon>Schistosomatidae</taxon>
        <taxon>Schistosoma</taxon>
    </lineage>
</organism>
<protein>
    <recommendedName>
        <fullName evidence="13">Annexin</fullName>
    </recommendedName>
</protein>
<dbReference type="PANTHER" id="PTHR10502:SF102">
    <property type="entry name" value="ANNEXIN B11"/>
    <property type="match status" value="1"/>
</dbReference>
<dbReference type="GO" id="GO:0012506">
    <property type="term" value="C:vesicle membrane"/>
    <property type="evidence" value="ECO:0007669"/>
    <property type="project" value="TreeGrafter"/>
</dbReference>
<comment type="function">
    <text evidence="11">Involved in reproduction of the worm. Involved in host-parasite interaction. Delivered into the host cell by means of parasite exosomes. Binds to acidic phospholipid membranes in a calcium-dependent manner in vitro. Causes aggregation of liposomes in the presence of calcium, but not in its absence. Likely to promote membrane fusion. May provide structural integrity within the tegument.</text>
</comment>
<dbReference type="InterPro" id="IPR018502">
    <property type="entry name" value="Annexin_repeat"/>
</dbReference>
<dbReference type="AlphaFoldDB" id="A0A4Z2DA30"/>
<evidence type="ECO:0000256" key="13">
    <source>
        <dbReference type="ARBA" id="ARBA00077076"/>
    </source>
</evidence>
<dbReference type="PROSITE" id="PS51897">
    <property type="entry name" value="ANNEXIN_2"/>
    <property type="match status" value="4"/>
</dbReference>
<keyword evidence="8" id="KW-0106">Calcium</keyword>
<accession>A0A4Z2DA30</accession>
<reference evidence="14 15" key="1">
    <citation type="submission" date="2019-03" db="EMBL/GenBank/DDBJ databases">
        <title>An improved genome assembly of the fluke Schistosoma japonicum.</title>
        <authorList>
            <person name="Hu W."/>
            <person name="Luo F."/>
            <person name="Yin M."/>
            <person name="Mo X."/>
            <person name="Sun C."/>
            <person name="Wu Q."/>
            <person name="Zhu B."/>
            <person name="Xiang M."/>
            <person name="Wang J."/>
            <person name="Wang Y."/>
            <person name="Zhang T."/>
            <person name="Xu B."/>
            <person name="Zheng H."/>
            <person name="Feng Z."/>
        </authorList>
    </citation>
    <scope>NUCLEOTIDE SEQUENCE [LARGE SCALE GENOMIC DNA]</scope>
    <source>
        <strain evidence="14">HuSjv2</strain>
        <tissue evidence="14">Worms</tissue>
    </source>
</reference>
<dbReference type="STRING" id="6182.A0A4Z2DA30"/>
<evidence type="ECO:0000256" key="7">
    <source>
        <dbReference type="ARBA" id="ARBA00022737"/>
    </source>
</evidence>
<dbReference type="FunFam" id="1.10.220.10:FF:000002">
    <property type="entry name" value="Annexin"/>
    <property type="match status" value="1"/>
</dbReference>
<dbReference type="Proteomes" id="UP000311919">
    <property type="component" value="Unassembled WGS sequence"/>
</dbReference>
<dbReference type="PANTHER" id="PTHR10502">
    <property type="entry name" value="ANNEXIN"/>
    <property type="match status" value="1"/>
</dbReference>
<dbReference type="FunFam" id="1.10.220.10:FF:000005">
    <property type="entry name" value="Annexin"/>
    <property type="match status" value="1"/>
</dbReference>
<keyword evidence="6" id="KW-0479">Metal-binding</keyword>
<dbReference type="InterPro" id="IPR001464">
    <property type="entry name" value="Annexin"/>
</dbReference>
<evidence type="ECO:0000256" key="11">
    <source>
        <dbReference type="ARBA" id="ARBA00059330"/>
    </source>
</evidence>
<keyword evidence="5" id="KW-0964">Secreted</keyword>
<dbReference type="GO" id="GO:0005576">
    <property type="term" value="C:extracellular region"/>
    <property type="evidence" value="ECO:0007669"/>
    <property type="project" value="UniProtKB-SubCell"/>
</dbReference>
<dbReference type="OrthoDB" id="37886at2759"/>
<dbReference type="SMART" id="SM00335">
    <property type="entry name" value="ANX"/>
    <property type="match status" value="4"/>
</dbReference>
<dbReference type="EMBL" id="SKCS01000195">
    <property type="protein sequence ID" value="TNN13361.1"/>
    <property type="molecule type" value="Genomic_DNA"/>
</dbReference>
<dbReference type="SUPFAM" id="SSF47874">
    <property type="entry name" value="Annexin"/>
    <property type="match status" value="1"/>
</dbReference>
<evidence type="ECO:0000256" key="3">
    <source>
        <dbReference type="ARBA" id="ARBA00007831"/>
    </source>
</evidence>
<dbReference type="GO" id="GO:0005544">
    <property type="term" value="F:calcium-dependent phospholipid binding"/>
    <property type="evidence" value="ECO:0007669"/>
    <property type="project" value="UniProtKB-KW"/>
</dbReference>
<keyword evidence="15" id="KW-1185">Reference proteome</keyword>
<dbReference type="GO" id="GO:0005634">
    <property type="term" value="C:nucleus"/>
    <property type="evidence" value="ECO:0007669"/>
    <property type="project" value="TreeGrafter"/>
</dbReference>
<dbReference type="GO" id="GO:0001786">
    <property type="term" value="F:phosphatidylserine binding"/>
    <property type="evidence" value="ECO:0007669"/>
    <property type="project" value="TreeGrafter"/>
</dbReference>
<dbReference type="GO" id="GO:0043657">
    <property type="term" value="C:host cell"/>
    <property type="evidence" value="ECO:0007669"/>
    <property type="project" value="UniProtKB-SubCell"/>
</dbReference>
<comment type="caution">
    <text evidence="14">The sequence shown here is derived from an EMBL/GenBank/DDBJ whole genome shotgun (WGS) entry which is preliminary data.</text>
</comment>
<evidence type="ECO:0000313" key="14">
    <source>
        <dbReference type="EMBL" id="TNN13361.1"/>
    </source>
</evidence>
<evidence type="ECO:0000256" key="8">
    <source>
        <dbReference type="ARBA" id="ARBA00022837"/>
    </source>
</evidence>
<dbReference type="GO" id="GO:0005509">
    <property type="term" value="F:calcium ion binding"/>
    <property type="evidence" value="ECO:0007669"/>
    <property type="project" value="InterPro"/>
</dbReference>
<evidence type="ECO:0000256" key="12">
    <source>
        <dbReference type="ARBA" id="ARBA00060393"/>
    </source>
</evidence>
<dbReference type="Gene3D" id="1.10.220.10">
    <property type="entry name" value="Annexin"/>
    <property type="match status" value="4"/>
</dbReference>
<comment type="similarity">
    <text evidence="3">Belongs to the annexin family.</text>
</comment>
<keyword evidence="10" id="KW-0111">Calcium/phospholipid-binding</keyword>
<dbReference type="PRINTS" id="PR00196">
    <property type="entry name" value="ANNEXIN"/>
</dbReference>
<sequence length="402" mass="45100">MSISILIMGRSKIQIIGPNGEIYQPTLKIQRNNDPNKDAEVLYDAMKGWALNEIFMTPNFNVPLFESFYASIDTSYDISHLFTVIVSVDTDKQVQKKYSSETQRSSHQRIIIRDQFKALYGKDLITELSSETSGHFKKLLKMLLTDTDKMNARALYKAMKGGGTDESTIIEVLCTSSNCEIEDIKIAYQSVLKDYGISDPRRTLESDVEDDLSGPFKNLVIALLQAKREEIPFEIAEQIQSKGIKSVVDMNLVEQDVETLWDAGEARLGTDEAAIIKILASRSVWHIQAIAQHYEKKYGKSLVDSLASETSGDFESALLLTLNTCLNRPKAYADLLLKAMKGLGTDDCTLMRIIVSRCELDLGSICQEFERSQGSSLEEWIRSETSGDYQKLLLALIGAEWS</sequence>
<evidence type="ECO:0000256" key="2">
    <source>
        <dbReference type="ARBA" id="ARBA00004550"/>
    </source>
</evidence>
<dbReference type="FunFam" id="1.10.220.10:FF:000001">
    <property type="entry name" value="Annexin"/>
    <property type="match status" value="1"/>
</dbReference>
<name>A0A4Z2DA30_SCHJA</name>
<evidence type="ECO:0000256" key="5">
    <source>
        <dbReference type="ARBA" id="ARBA00022525"/>
    </source>
</evidence>
<evidence type="ECO:0000256" key="9">
    <source>
        <dbReference type="ARBA" id="ARBA00023216"/>
    </source>
</evidence>
<comment type="subunit">
    <text evidence="4">Homodimer.</text>
</comment>
<dbReference type="GO" id="GO:0005886">
    <property type="term" value="C:plasma membrane"/>
    <property type="evidence" value="ECO:0007669"/>
    <property type="project" value="TreeGrafter"/>
</dbReference>
<dbReference type="Pfam" id="PF00191">
    <property type="entry name" value="Annexin"/>
    <property type="match status" value="4"/>
</dbReference>
<proteinExistence type="inferred from homology"/>
<evidence type="ECO:0000256" key="4">
    <source>
        <dbReference type="ARBA" id="ARBA00011738"/>
    </source>
</evidence>
<gene>
    <name evidence="14" type="ORF">EWB00_003020</name>
</gene>
<evidence type="ECO:0000313" key="15">
    <source>
        <dbReference type="Proteomes" id="UP000311919"/>
    </source>
</evidence>
<evidence type="ECO:0000256" key="1">
    <source>
        <dbReference type="ARBA" id="ARBA00004340"/>
    </source>
</evidence>
<comment type="subcellular location">
    <subcellularLocation>
        <location evidence="1">Host cell</location>
    </subcellularLocation>
    <subcellularLocation>
        <location evidence="2">Secreted</location>
        <location evidence="2">Extracellular exosome</location>
    </subcellularLocation>
    <subcellularLocation>
        <location evidence="12">Tegument</location>
    </subcellularLocation>
</comment>